<reference evidence="7 8" key="1">
    <citation type="submission" date="2018-10" db="EMBL/GenBank/DDBJ databases">
        <title>Falsibacillus sp. genome draft.</title>
        <authorList>
            <person name="Shi S."/>
        </authorList>
    </citation>
    <scope>NUCLEOTIDE SEQUENCE [LARGE SCALE GENOMIC DNA]</scope>
    <source>
        <strain evidence="7 8">GY 10110</strain>
    </source>
</reference>
<dbReference type="GO" id="GO:0009247">
    <property type="term" value="P:glycolipid biosynthetic process"/>
    <property type="evidence" value="ECO:0007669"/>
    <property type="project" value="InterPro"/>
</dbReference>
<keyword evidence="3" id="KW-0328">Glycosyltransferase</keyword>
<evidence type="ECO:0000256" key="4">
    <source>
        <dbReference type="ARBA" id="ARBA00022679"/>
    </source>
</evidence>
<organism evidence="7 8">
    <name type="scientific">Falsibacillus albus</name>
    <dbReference type="NCBI Taxonomy" id="2478915"/>
    <lineage>
        <taxon>Bacteria</taxon>
        <taxon>Bacillati</taxon>
        <taxon>Bacillota</taxon>
        <taxon>Bacilli</taxon>
        <taxon>Bacillales</taxon>
        <taxon>Bacillaceae</taxon>
        <taxon>Falsibacillus</taxon>
    </lineage>
</organism>
<accession>A0A3L7K126</accession>
<dbReference type="PANTHER" id="PTHR43025:SF3">
    <property type="entry name" value="MONOGALACTOSYLDIACYLGLYCEROL SYNTHASE 1, CHLOROPLASTIC"/>
    <property type="match status" value="1"/>
</dbReference>
<dbReference type="GO" id="GO:0016020">
    <property type="term" value="C:membrane"/>
    <property type="evidence" value="ECO:0007669"/>
    <property type="project" value="UniProtKB-SubCell"/>
</dbReference>
<evidence type="ECO:0008006" key="9">
    <source>
        <dbReference type="Google" id="ProtNLM"/>
    </source>
</evidence>
<evidence type="ECO:0000259" key="5">
    <source>
        <dbReference type="Pfam" id="PF04101"/>
    </source>
</evidence>
<evidence type="ECO:0000259" key="6">
    <source>
        <dbReference type="Pfam" id="PF06925"/>
    </source>
</evidence>
<dbReference type="Proteomes" id="UP000276770">
    <property type="component" value="Unassembled WGS sequence"/>
</dbReference>
<dbReference type="Pfam" id="PF06925">
    <property type="entry name" value="MGDG_synth"/>
    <property type="match status" value="1"/>
</dbReference>
<feature type="domain" description="Glycosyl transferase family 28 C-terminal" evidence="5">
    <location>
        <begin position="224"/>
        <end position="314"/>
    </location>
</feature>
<evidence type="ECO:0000256" key="3">
    <source>
        <dbReference type="ARBA" id="ARBA00022676"/>
    </source>
</evidence>
<name>A0A3L7K126_9BACI</name>
<dbReference type="InterPro" id="IPR009695">
    <property type="entry name" value="Diacylglyc_glucosyltr_N"/>
</dbReference>
<dbReference type="SUPFAM" id="SSF53756">
    <property type="entry name" value="UDP-Glycosyltransferase/glycogen phosphorylase"/>
    <property type="match status" value="1"/>
</dbReference>
<comment type="caution">
    <text evidence="7">The sequence shown here is derived from an EMBL/GenBank/DDBJ whole genome shotgun (WGS) entry which is preliminary data.</text>
</comment>
<evidence type="ECO:0000313" key="8">
    <source>
        <dbReference type="Proteomes" id="UP000276770"/>
    </source>
</evidence>
<dbReference type="EMBL" id="RCVZ01000003">
    <property type="protein sequence ID" value="RLQ96756.1"/>
    <property type="molecule type" value="Genomic_DNA"/>
</dbReference>
<comment type="subcellular location">
    <subcellularLocation>
        <location evidence="1">Membrane</location>
    </subcellularLocation>
</comment>
<dbReference type="InterPro" id="IPR050519">
    <property type="entry name" value="Glycosyltransf_28_UgtP"/>
</dbReference>
<protein>
    <recommendedName>
        <fullName evidence="9">Galactosyldiacylglycerol synthase</fullName>
    </recommendedName>
</protein>
<dbReference type="InterPro" id="IPR007235">
    <property type="entry name" value="Glyco_trans_28_C"/>
</dbReference>
<evidence type="ECO:0000256" key="1">
    <source>
        <dbReference type="ARBA" id="ARBA00004370"/>
    </source>
</evidence>
<dbReference type="Gene3D" id="3.40.50.2000">
    <property type="entry name" value="Glycogen Phosphorylase B"/>
    <property type="match status" value="1"/>
</dbReference>
<proteinExistence type="inferred from homology"/>
<evidence type="ECO:0000313" key="7">
    <source>
        <dbReference type="EMBL" id="RLQ96756.1"/>
    </source>
</evidence>
<evidence type="ECO:0000256" key="2">
    <source>
        <dbReference type="ARBA" id="ARBA00006962"/>
    </source>
</evidence>
<feature type="domain" description="Diacylglycerol glucosyltransferase N-terminal" evidence="6">
    <location>
        <begin position="39"/>
        <end position="206"/>
    </location>
</feature>
<dbReference type="Pfam" id="PF04101">
    <property type="entry name" value="Glyco_tran_28_C"/>
    <property type="match status" value="1"/>
</dbReference>
<sequence length="421" mass="48436">MDVKERYRQYIPNGKWGMTGDGEMKKVLFLPLFQMQSGHHQVSDTMMNLLKKRNPSVEYKKIEFFSYINQGFGDLVTKGYLTWINDFPKAYEWIYKKAGYSEDKKDKPKKTLEFYFLRKMERMLEEEKPDLIVCTQAFSSYLVSRLKMYGRCHIPAVNVYTDFFVNHFWGKEGIDLHFVPTAEVKGEFIDQYAIDPSRVKVTGIPIHEAFTKGQCKADGPKKQVLVAGGSSGLGDIVSLIPETEDSITYQVLCGSNNRLYEELKALNLPHVKPLTYISSRSEMNDLYDQADAIITKPGGVTMSEVLYKSIPTFVYSSLPGQETINLEYLKGNGLVFPLEKDVPIEEQLLNILDDSQKLERYAKDVELYHATKEIESQEGIYQSIATTMEEVRNKSYRFQTASRTTWLKGIGKFIKEKILYN</sequence>
<keyword evidence="4" id="KW-0808">Transferase</keyword>
<dbReference type="PANTHER" id="PTHR43025">
    <property type="entry name" value="MONOGALACTOSYLDIACYLGLYCEROL SYNTHASE"/>
    <property type="match status" value="1"/>
</dbReference>
<gene>
    <name evidence="7" type="ORF">D9X91_06550</name>
</gene>
<comment type="similarity">
    <text evidence="2">Belongs to the glycosyltransferase 28 family.</text>
</comment>
<keyword evidence="8" id="KW-1185">Reference proteome</keyword>
<dbReference type="AlphaFoldDB" id="A0A3L7K126"/>
<dbReference type="GO" id="GO:0016758">
    <property type="term" value="F:hexosyltransferase activity"/>
    <property type="evidence" value="ECO:0007669"/>
    <property type="project" value="InterPro"/>
</dbReference>